<comment type="similarity">
    <text evidence="5">Belongs to the Rap family.</text>
</comment>
<dbReference type="PROSITE" id="PS50005">
    <property type="entry name" value="TPR"/>
    <property type="match status" value="1"/>
</dbReference>
<evidence type="ECO:0000313" key="10">
    <source>
        <dbReference type="EMBL" id="EKU89649.1"/>
    </source>
</evidence>
<evidence type="ECO:0000256" key="8">
    <source>
        <dbReference type="SAM" id="Phobius"/>
    </source>
</evidence>
<evidence type="ECO:0000256" key="5">
    <source>
        <dbReference type="ARBA" id="ARBA00038253"/>
    </source>
</evidence>
<dbReference type="RefSeq" id="WP_009130623.1">
    <property type="nucleotide sequence ID" value="NZ_JH992942.1"/>
</dbReference>
<feature type="signal peptide" evidence="9">
    <location>
        <begin position="1"/>
        <end position="23"/>
    </location>
</feature>
<keyword evidence="2" id="KW-0963">Cytoplasm</keyword>
<reference evidence="10 11" key="1">
    <citation type="submission" date="2012-09" db="EMBL/GenBank/DDBJ databases">
        <title>The Genome Sequence of Bacteroides oleiciplenus YIT 12058.</title>
        <authorList>
            <consortium name="The Broad Institute Genome Sequencing Platform"/>
            <person name="Earl A."/>
            <person name="Ward D."/>
            <person name="Feldgarden M."/>
            <person name="Gevers D."/>
            <person name="Morotomi M."/>
            <person name="Walker B."/>
            <person name="Young S.K."/>
            <person name="Zeng Q."/>
            <person name="Gargeya S."/>
            <person name="Fitzgerald M."/>
            <person name="Haas B."/>
            <person name="Abouelleil A."/>
            <person name="Alvarado L."/>
            <person name="Arachchi H.M."/>
            <person name="Berlin A.M."/>
            <person name="Chapman S.B."/>
            <person name="Goldberg J."/>
            <person name="Griggs A."/>
            <person name="Gujja S."/>
            <person name="Hansen M."/>
            <person name="Howarth C."/>
            <person name="Imamovic A."/>
            <person name="Larimer J."/>
            <person name="McCowen C."/>
            <person name="Montmayeur A."/>
            <person name="Murphy C."/>
            <person name="Neiman D."/>
            <person name="Pearson M."/>
            <person name="Priest M."/>
            <person name="Roberts A."/>
            <person name="Saif S."/>
            <person name="Shea T."/>
            <person name="Sisk P."/>
            <person name="Sykes S."/>
            <person name="Wortman J."/>
            <person name="Nusbaum C."/>
            <person name="Birren B."/>
        </authorList>
    </citation>
    <scope>NUCLEOTIDE SEQUENCE [LARGE SCALE GENOMIC DNA]</scope>
    <source>
        <strain evidence="10 11">YIT 12058</strain>
    </source>
</reference>
<comment type="caution">
    <text evidence="10">The sequence shown here is derived from an EMBL/GenBank/DDBJ whole genome shotgun (WGS) entry which is preliminary data.</text>
</comment>
<keyword evidence="11" id="KW-1185">Reference proteome</keyword>
<gene>
    <name evidence="10" type="ORF">HMPREF9447_03087</name>
</gene>
<dbReference type="PROSITE" id="PS51257">
    <property type="entry name" value="PROKAR_LIPOPROTEIN"/>
    <property type="match status" value="1"/>
</dbReference>
<keyword evidence="8" id="KW-0472">Membrane</keyword>
<dbReference type="PANTHER" id="PTHR46630">
    <property type="entry name" value="TETRATRICOPEPTIDE REPEAT PROTEIN 29"/>
    <property type="match status" value="1"/>
</dbReference>
<feature type="chain" id="PRO_5003929065" evidence="9">
    <location>
        <begin position="24"/>
        <end position="561"/>
    </location>
</feature>
<name>K9DX98_9BACE</name>
<feature type="repeat" description="TPR" evidence="6">
    <location>
        <begin position="144"/>
        <end position="177"/>
    </location>
</feature>
<organism evidence="10 11">
    <name type="scientific">Bacteroides oleiciplenus YIT 12058</name>
    <dbReference type="NCBI Taxonomy" id="742727"/>
    <lineage>
        <taxon>Bacteria</taxon>
        <taxon>Pseudomonadati</taxon>
        <taxon>Bacteroidota</taxon>
        <taxon>Bacteroidia</taxon>
        <taxon>Bacteroidales</taxon>
        <taxon>Bacteroidaceae</taxon>
        <taxon>Bacteroides</taxon>
    </lineage>
</organism>
<dbReference type="STRING" id="742727.HMPREF9447_03087"/>
<dbReference type="InterPro" id="IPR019734">
    <property type="entry name" value="TPR_rpt"/>
</dbReference>
<keyword evidence="8" id="KW-1133">Transmembrane helix</keyword>
<proteinExistence type="inferred from homology"/>
<keyword evidence="4 6" id="KW-0802">TPR repeat</keyword>
<dbReference type="GO" id="GO:0005737">
    <property type="term" value="C:cytoplasm"/>
    <property type="evidence" value="ECO:0007669"/>
    <property type="project" value="UniProtKB-SubCell"/>
</dbReference>
<dbReference type="HOGENOM" id="CLU_030491_3_1_10"/>
<dbReference type="Gene3D" id="1.25.40.10">
    <property type="entry name" value="Tetratricopeptide repeat domain"/>
    <property type="match status" value="2"/>
</dbReference>
<feature type="coiled-coil region" evidence="7">
    <location>
        <begin position="409"/>
        <end position="436"/>
    </location>
</feature>
<comment type="subcellular location">
    <subcellularLocation>
        <location evidence="1">Cytoplasm</location>
    </subcellularLocation>
</comment>
<dbReference type="eggNOG" id="COG3063">
    <property type="taxonomic scope" value="Bacteria"/>
</dbReference>
<dbReference type="OrthoDB" id="1027161at2"/>
<sequence>MTNLKITTALLTVLLLLSSCSHKSETGTLFSHADAIMEEYPDSALRILNLPPEEIEELSDKECARYALLLARATDKCKLSLLPCDSLLDIALHYYGNDEKERATAFLYKGRLEAEMNSTEEAIAHLQEGLLILANLPEEVETERNILSSLGNLYFDTGYYEEAAKIYQKLYKYCYTEKDKSIALNAISSYYCVTNNEDSTITNQKKALRYAVAANDSSLIASSKFNLSLEFYQFEELDSALHYAQDAIKWLSNSPKGGNYYSHLGSLLIEKGENEDLAIHYLKSNIENSNSRASDLLSLYEVEKKRKNYEAASAYLEEHVQIVDSLVSIEQSTKVQQLIYGYKTKIKLKEEQLRGERAQKIIIISFSITCFLIILIYQNRINRKRRQQLKKDQELHQTQIELSSLQTIIDNNESIISFLQQKHIDLEEEHKIKEEQINIREQVIAKLQKEKLRLHKWLFTQSDIYKKVDSLFNQKVADKKDIKVLTNAEQRKLKDTVLNIYTEYADTLHQKYSKLTEDDIVLLCLQEAQLAPKAIAICFGYSDTHTINQRKLRIKQRMNEL</sequence>
<accession>K9DX98</accession>
<evidence type="ECO:0000256" key="9">
    <source>
        <dbReference type="SAM" id="SignalP"/>
    </source>
</evidence>
<evidence type="ECO:0000256" key="7">
    <source>
        <dbReference type="SAM" id="Coils"/>
    </source>
</evidence>
<keyword evidence="8" id="KW-0812">Transmembrane</keyword>
<dbReference type="SUPFAM" id="SSF48452">
    <property type="entry name" value="TPR-like"/>
    <property type="match status" value="1"/>
</dbReference>
<dbReference type="InterPro" id="IPR011990">
    <property type="entry name" value="TPR-like_helical_dom_sf"/>
</dbReference>
<keyword evidence="7" id="KW-0175">Coiled coil</keyword>
<feature type="transmembrane region" description="Helical" evidence="8">
    <location>
        <begin position="361"/>
        <end position="377"/>
    </location>
</feature>
<evidence type="ECO:0000256" key="6">
    <source>
        <dbReference type="PROSITE-ProRule" id="PRU00339"/>
    </source>
</evidence>
<evidence type="ECO:0000256" key="1">
    <source>
        <dbReference type="ARBA" id="ARBA00004496"/>
    </source>
</evidence>
<dbReference type="EMBL" id="ADLF01000013">
    <property type="protein sequence ID" value="EKU89649.1"/>
    <property type="molecule type" value="Genomic_DNA"/>
</dbReference>
<protein>
    <submittedName>
        <fullName evidence="10">Uncharacterized protein</fullName>
    </submittedName>
</protein>
<evidence type="ECO:0000256" key="2">
    <source>
        <dbReference type="ARBA" id="ARBA00022490"/>
    </source>
</evidence>
<evidence type="ECO:0000313" key="11">
    <source>
        <dbReference type="Proteomes" id="UP000009872"/>
    </source>
</evidence>
<dbReference type="InterPro" id="IPR051476">
    <property type="entry name" value="Bac_ResReg_Asp_Phosphatase"/>
</dbReference>
<dbReference type="AlphaFoldDB" id="K9DX98"/>
<keyword evidence="9" id="KW-0732">Signal</keyword>
<evidence type="ECO:0000256" key="4">
    <source>
        <dbReference type="ARBA" id="ARBA00022803"/>
    </source>
</evidence>
<evidence type="ECO:0000256" key="3">
    <source>
        <dbReference type="ARBA" id="ARBA00022737"/>
    </source>
</evidence>
<dbReference type="PATRIC" id="fig|742727.4.peg.3154"/>
<dbReference type="PANTHER" id="PTHR46630:SF1">
    <property type="entry name" value="TETRATRICOPEPTIDE REPEAT PROTEIN 29"/>
    <property type="match status" value="1"/>
</dbReference>
<keyword evidence="3" id="KW-0677">Repeat</keyword>
<dbReference type="Proteomes" id="UP000009872">
    <property type="component" value="Unassembled WGS sequence"/>
</dbReference>